<dbReference type="RefSeq" id="WP_195870181.1">
    <property type="nucleotide sequence ID" value="NZ_JADOET010000002.1"/>
</dbReference>
<proteinExistence type="predicted"/>
<keyword evidence="2" id="KW-1185">Reference proteome</keyword>
<comment type="caution">
    <text evidence="1">The sequence shown here is derived from an EMBL/GenBank/DDBJ whole genome shotgun (WGS) entry which is preliminary data.</text>
</comment>
<accession>A0ABS0EF61</accession>
<reference evidence="1 2" key="1">
    <citation type="submission" date="2020-11" db="EMBL/GenBank/DDBJ databases">
        <title>Winogradskyella marina sp. nov., isolated from marine sediment.</title>
        <authorList>
            <person name="Bo J."/>
            <person name="Wang S."/>
            <person name="Song X."/>
            <person name="Du Z."/>
        </authorList>
    </citation>
    <scope>NUCLEOTIDE SEQUENCE [LARGE SCALE GENOMIC DNA]</scope>
    <source>
        <strain evidence="1 2">F6397</strain>
    </source>
</reference>
<name>A0ABS0EF61_9FLAO</name>
<sequence>MKNITNITRLSLLVVVVACIVACSKEGPLEADYVAPNELPANLVSGSPLNDRILSLYDDFGIVVYTDITNPRMYEDLVSEEGLNISAERLPADTTAAIIYINMIEDEFINELPLDNRNLVPRNFYLFENDLIVGTSSYNSYEYISKLWYNSNGDLTVGGLKNEEMDSTKLKQTFYYGLSNIFRNDATNTNSFYQPFVDIKTDAAVYYWQVNSLDSAYEKGFLTDNQNLIKSHQQDFDLFAAWAATTPNSTKDSIFNLYPMVRQKYDLVDAMFRQEGVDLDIVNANWEESPYNPENN</sequence>
<dbReference type="Proteomes" id="UP000611215">
    <property type="component" value="Unassembled WGS sequence"/>
</dbReference>
<gene>
    <name evidence="1" type="ORF">ITJ86_03230</name>
</gene>
<organism evidence="1 2">
    <name type="scientific">Winogradskyella marina</name>
    <dbReference type="NCBI Taxonomy" id="2785530"/>
    <lineage>
        <taxon>Bacteria</taxon>
        <taxon>Pseudomonadati</taxon>
        <taxon>Bacteroidota</taxon>
        <taxon>Flavobacteriia</taxon>
        <taxon>Flavobacteriales</taxon>
        <taxon>Flavobacteriaceae</taxon>
        <taxon>Winogradskyella</taxon>
    </lineage>
</organism>
<dbReference type="EMBL" id="JADOET010000002">
    <property type="protein sequence ID" value="MBF8148893.1"/>
    <property type="molecule type" value="Genomic_DNA"/>
</dbReference>
<protein>
    <submittedName>
        <fullName evidence="1">Uncharacterized protein</fullName>
    </submittedName>
</protein>
<evidence type="ECO:0000313" key="2">
    <source>
        <dbReference type="Proteomes" id="UP000611215"/>
    </source>
</evidence>
<evidence type="ECO:0000313" key="1">
    <source>
        <dbReference type="EMBL" id="MBF8148893.1"/>
    </source>
</evidence>